<dbReference type="PROSITE" id="PS51337">
    <property type="entry name" value="B12_BINDING_NTER"/>
    <property type="match status" value="1"/>
</dbReference>
<protein>
    <recommendedName>
        <fullName evidence="7 19">Methionine synthase</fullName>
        <ecNumber evidence="6 19">2.1.1.13</ecNumber>
    </recommendedName>
    <alternativeName>
        <fullName evidence="20">5-methyltetrahydrofolate--homocysteine methyltransferase</fullName>
    </alternativeName>
</protein>
<dbReference type="PROSITE" id="PS50970">
    <property type="entry name" value="HCY"/>
    <property type="match status" value="1"/>
</dbReference>
<dbReference type="FunFam" id="3.20.20.20:FF:000007">
    <property type="entry name" value="Methionine synthase"/>
    <property type="match status" value="1"/>
</dbReference>
<evidence type="ECO:0000256" key="2">
    <source>
        <dbReference type="ARBA" id="ARBA00001947"/>
    </source>
</evidence>
<dbReference type="KEGG" id="ddf:DEFDS_1683"/>
<dbReference type="Pfam" id="PF00809">
    <property type="entry name" value="Pterin_bind"/>
    <property type="match status" value="1"/>
</dbReference>
<dbReference type="FunFam" id="3.20.20.330:FF:000001">
    <property type="entry name" value="Methionine synthase"/>
    <property type="match status" value="1"/>
</dbReference>
<comment type="cofactor">
    <cofactor evidence="3 20 21">
        <name>methylcob(III)alamin</name>
        <dbReference type="ChEBI" id="CHEBI:28115"/>
    </cofactor>
</comment>
<dbReference type="EC" id="2.1.1.13" evidence="6 19"/>
<dbReference type="PROSITE" id="PS50972">
    <property type="entry name" value="PTERIN_BINDING"/>
    <property type="match status" value="1"/>
</dbReference>
<dbReference type="SMART" id="SM01018">
    <property type="entry name" value="B12-binding_2"/>
    <property type="match status" value="1"/>
</dbReference>
<evidence type="ECO:0000256" key="22">
    <source>
        <dbReference type="PIRSR" id="PIRSR000381-2"/>
    </source>
</evidence>
<dbReference type="InterPro" id="IPR003759">
    <property type="entry name" value="Cbl-bd_cap"/>
</dbReference>
<dbReference type="HOGENOM" id="CLU_004914_4_0_0"/>
<dbReference type="SUPFAM" id="SSF47644">
    <property type="entry name" value="Methionine synthase domain"/>
    <property type="match status" value="1"/>
</dbReference>
<dbReference type="InterPro" id="IPR011822">
    <property type="entry name" value="MetH"/>
</dbReference>
<dbReference type="SUPFAM" id="SSF56507">
    <property type="entry name" value="Methionine synthase activation domain-like"/>
    <property type="match status" value="1"/>
</dbReference>
<dbReference type="InterPro" id="IPR006158">
    <property type="entry name" value="Cobalamin-bd"/>
</dbReference>
<dbReference type="GO" id="GO:0046653">
    <property type="term" value="P:tetrahydrofolate metabolic process"/>
    <property type="evidence" value="ECO:0007669"/>
    <property type="project" value="TreeGrafter"/>
</dbReference>
<comment type="domain">
    <text evidence="20">Modular enzyme with four functionally distinct domains. The isolated Hcy-binding domain catalyzes methyl transfer from free methylcobalamin to homocysteine. The Hcy-binding domain in association with the pterin-binding domain catalyzes the methylation of cob(I)alamin by methyltetrahydrofolate and the methylation of homocysteine. The B12-binding domain binds the cofactor. The AdoMet activation domain binds S-adenosyl-L-methionine. Under aerobic conditions cob(I)alamin can be converted to inactive cob(II)alamin. Reductive methylation by S-adenosyl-L-methionine and flavodoxin regenerates methylcobalamin.</text>
</comment>
<feature type="domain" description="Pterin-binding" evidence="25">
    <location>
        <begin position="329"/>
        <end position="585"/>
    </location>
</feature>
<evidence type="ECO:0000256" key="3">
    <source>
        <dbReference type="ARBA" id="ARBA00001956"/>
    </source>
</evidence>
<keyword evidence="9 20" id="KW-0028">Amino-acid biosynthesis</keyword>
<feature type="binding site" evidence="21 23">
    <location>
        <position position="283"/>
    </location>
    <ligand>
        <name>Zn(2+)</name>
        <dbReference type="ChEBI" id="CHEBI:29105"/>
    </ligand>
</feature>
<dbReference type="EMBL" id="AP011529">
    <property type="protein sequence ID" value="BAI81139.1"/>
    <property type="molecule type" value="Genomic_DNA"/>
</dbReference>
<dbReference type="InterPro" id="IPR011005">
    <property type="entry name" value="Dihydropteroate_synth-like_sf"/>
</dbReference>
<feature type="domain" description="B12-binding" evidence="27">
    <location>
        <begin position="703"/>
        <end position="838"/>
    </location>
</feature>
<organism evidence="29 30">
    <name type="scientific">Deferribacter desulfuricans (strain DSM 14783 / JCM 11476 / NBRC 101012 / SSM1)</name>
    <dbReference type="NCBI Taxonomy" id="639282"/>
    <lineage>
        <taxon>Bacteria</taxon>
        <taxon>Pseudomonadati</taxon>
        <taxon>Deferribacterota</taxon>
        <taxon>Deferribacteres</taxon>
        <taxon>Deferribacterales</taxon>
        <taxon>Deferribacteraceae</taxon>
        <taxon>Deferribacter</taxon>
    </lineage>
</organism>
<evidence type="ECO:0000256" key="4">
    <source>
        <dbReference type="ARBA" id="ARBA00005178"/>
    </source>
</evidence>
<dbReference type="GO" id="GO:0008270">
    <property type="term" value="F:zinc ion binding"/>
    <property type="evidence" value="ECO:0007669"/>
    <property type="project" value="UniProtKB-UniRule"/>
</dbReference>
<dbReference type="PANTHER" id="PTHR45833:SF1">
    <property type="entry name" value="METHIONINE SYNTHASE"/>
    <property type="match status" value="1"/>
</dbReference>
<keyword evidence="14" id="KW-0677">Repeat</keyword>
<dbReference type="GO" id="GO:0005829">
    <property type="term" value="C:cytosol"/>
    <property type="evidence" value="ECO:0007669"/>
    <property type="project" value="TreeGrafter"/>
</dbReference>
<dbReference type="Pfam" id="PF02965">
    <property type="entry name" value="Met_synt_B12"/>
    <property type="match status" value="1"/>
</dbReference>
<dbReference type="InterPro" id="IPR036724">
    <property type="entry name" value="Cobalamin-bd_sf"/>
</dbReference>
<evidence type="ECO:0000256" key="13">
    <source>
        <dbReference type="ARBA" id="ARBA00022723"/>
    </source>
</evidence>
<dbReference type="eggNOG" id="COG0646">
    <property type="taxonomic scope" value="Bacteria"/>
</dbReference>
<dbReference type="eggNOG" id="COG1410">
    <property type="taxonomic scope" value="Bacteria"/>
</dbReference>
<dbReference type="Gene3D" id="3.40.50.280">
    <property type="entry name" value="Cobalamin-binding domain"/>
    <property type="match status" value="1"/>
</dbReference>
<comment type="function">
    <text evidence="18 20">Catalyzes the transfer of a methyl group from methyl-cobalamin to homocysteine, yielding enzyme-bound cob(I)alamin and methionine. Subsequently, remethylates the cofactor using methyltetrahydrofolate.</text>
</comment>
<dbReference type="Gene3D" id="3.20.20.330">
    <property type="entry name" value="Homocysteine-binding-like domain"/>
    <property type="match status" value="1"/>
</dbReference>
<dbReference type="Gene3D" id="1.10.1240.10">
    <property type="entry name" value="Methionine synthase domain"/>
    <property type="match status" value="1"/>
</dbReference>
<feature type="binding site" evidence="22">
    <location>
        <position position="761"/>
    </location>
    <ligand>
        <name>methylcob(III)alamin</name>
        <dbReference type="ChEBI" id="CHEBI:28115"/>
    </ligand>
</feature>
<feature type="domain" description="Hcy-binding" evidence="24">
    <location>
        <begin position="1"/>
        <end position="297"/>
    </location>
</feature>
<dbReference type="InterPro" id="IPR004223">
    <property type="entry name" value="VitB12-dep_Met_synth_activ_dom"/>
</dbReference>
<proteinExistence type="inferred from homology"/>
<comment type="catalytic activity">
    <reaction evidence="1 20">
        <text>(6S)-5-methyl-5,6,7,8-tetrahydrofolate + L-homocysteine = (6S)-5,6,7,8-tetrahydrofolate + L-methionine</text>
        <dbReference type="Rhea" id="RHEA:11172"/>
        <dbReference type="ChEBI" id="CHEBI:18608"/>
        <dbReference type="ChEBI" id="CHEBI:57453"/>
        <dbReference type="ChEBI" id="CHEBI:57844"/>
        <dbReference type="ChEBI" id="CHEBI:58199"/>
        <dbReference type="EC" id="2.1.1.13"/>
    </reaction>
</comment>
<dbReference type="STRING" id="639282.DEFDS_1683"/>
<evidence type="ECO:0000259" key="28">
    <source>
        <dbReference type="PROSITE" id="PS51337"/>
    </source>
</evidence>
<dbReference type="SUPFAM" id="SSF52242">
    <property type="entry name" value="Cobalamin (vitamin B12)-binding domain"/>
    <property type="match status" value="1"/>
</dbReference>
<evidence type="ECO:0000256" key="8">
    <source>
        <dbReference type="ARBA" id="ARBA00022603"/>
    </source>
</evidence>
<keyword evidence="16 20" id="KW-0486">Methionine biosynthesis</keyword>
<evidence type="ECO:0000256" key="9">
    <source>
        <dbReference type="ARBA" id="ARBA00022605"/>
    </source>
</evidence>
<dbReference type="InterPro" id="IPR003726">
    <property type="entry name" value="HCY_dom"/>
</dbReference>
<dbReference type="InterPro" id="IPR050554">
    <property type="entry name" value="Met_Synthase/Corrinoid"/>
</dbReference>
<dbReference type="GO" id="GO:0050667">
    <property type="term" value="P:homocysteine metabolic process"/>
    <property type="evidence" value="ECO:0007669"/>
    <property type="project" value="TreeGrafter"/>
</dbReference>
<evidence type="ECO:0000256" key="12">
    <source>
        <dbReference type="ARBA" id="ARBA00022691"/>
    </source>
</evidence>
<dbReference type="GO" id="GO:0008705">
    <property type="term" value="F:methionine synthase activity"/>
    <property type="evidence" value="ECO:0007669"/>
    <property type="project" value="UniProtKB-UniRule"/>
</dbReference>
<evidence type="ECO:0000259" key="26">
    <source>
        <dbReference type="PROSITE" id="PS50974"/>
    </source>
</evidence>
<evidence type="ECO:0000256" key="23">
    <source>
        <dbReference type="PROSITE-ProRule" id="PRU00333"/>
    </source>
</evidence>
<feature type="binding site" evidence="22">
    <location>
        <position position="817"/>
    </location>
    <ligand>
        <name>methylcob(III)alamin</name>
        <dbReference type="ChEBI" id="CHEBI:28115"/>
    </ligand>
</feature>
<dbReference type="PIRSF" id="PIRSF000381">
    <property type="entry name" value="MetH"/>
    <property type="match status" value="1"/>
</dbReference>
<gene>
    <name evidence="29" type="primary">metH</name>
    <name evidence="29" type="ordered locus">DEFDS_1683</name>
</gene>
<evidence type="ECO:0000256" key="19">
    <source>
        <dbReference type="NCBIfam" id="TIGR02082"/>
    </source>
</evidence>
<evidence type="ECO:0000256" key="5">
    <source>
        <dbReference type="ARBA" id="ARBA00010398"/>
    </source>
</evidence>
<evidence type="ECO:0000256" key="10">
    <source>
        <dbReference type="ARBA" id="ARBA00022628"/>
    </source>
</evidence>
<dbReference type="InterPro" id="IPR000489">
    <property type="entry name" value="Pterin-binding_dom"/>
</dbReference>
<evidence type="ECO:0000256" key="1">
    <source>
        <dbReference type="ARBA" id="ARBA00001700"/>
    </source>
</evidence>
<feature type="binding site" description="axial binding residue" evidence="21">
    <location>
        <position position="716"/>
    </location>
    <ligand>
        <name>methylcob(III)alamin</name>
        <dbReference type="ChEBI" id="CHEBI:28115"/>
    </ligand>
    <ligandPart>
        <name>Co</name>
        <dbReference type="ChEBI" id="CHEBI:27638"/>
    </ligandPart>
</feature>
<dbReference type="NCBIfam" id="TIGR02082">
    <property type="entry name" value="metH"/>
    <property type="match status" value="1"/>
</dbReference>
<keyword evidence="13 20" id="KW-0479">Metal-binding</keyword>
<dbReference type="RefSeq" id="WP_013008385.1">
    <property type="nucleotide sequence ID" value="NC_013939.1"/>
</dbReference>
<evidence type="ECO:0000256" key="21">
    <source>
        <dbReference type="PIRSR" id="PIRSR000381-1"/>
    </source>
</evidence>
<accession>D3P8U9</accession>
<keyword evidence="11 20" id="KW-0808">Transferase</keyword>
<dbReference type="GO" id="GO:0031419">
    <property type="term" value="F:cobalamin binding"/>
    <property type="evidence" value="ECO:0007669"/>
    <property type="project" value="UniProtKB-UniRule"/>
</dbReference>
<dbReference type="Gene3D" id="3.20.20.20">
    <property type="entry name" value="Dihydropteroate synthase-like"/>
    <property type="match status" value="1"/>
</dbReference>
<dbReference type="Pfam" id="PF02607">
    <property type="entry name" value="B12-binding_2"/>
    <property type="match status" value="1"/>
</dbReference>
<feature type="binding site" evidence="22">
    <location>
        <begin position="713"/>
        <end position="717"/>
    </location>
    <ligand>
        <name>methylcob(III)alamin</name>
        <dbReference type="ChEBI" id="CHEBI:28115"/>
    </ligand>
</feature>
<evidence type="ECO:0000259" key="25">
    <source>
        <dbReference type="PROSITE" id="PS50972"/>
    </source>
</evidence>
<dbReference type="AlphaFoldDB" id="D3P8U9"/>
<keyword evidence="10 20" id="KW-0846">Cobalamin</keyword>
<dbReference type="InterPro" id="IPR036589">
    <property type="entry name" value="HCY_dom_sf"/>
</dbReference>
<evidence type="ECO:0000313" key="29">
    <source>
        <dbReference type="EMBL" id="BAI81139.1"/>
    </source>
</evidence>
<keyword evidence="12 20" id="KW-0949">S-adenosyl-L-methionine</keyword>
<dbReference type="SUPFAM" id="SSF51717">
    <property type="entry name" value="Dihydropteroate synthetase-like"/>
    <property type="match status" value="1"/>
</dbReference>
<evidence type="ECO:0000256" key="20">
    <source>
        <dbReference type="PIRNR" id="PIRNR000381"/>
    </source>
</evidence>
<evidence type="ECO:0000256" key="6">
    <source>
        <dbReference type="ARBA" id="ARBA00012032"/>
    </source>
</evidence>
<evidence type="ECO:0000256" key="15">
    <source>
        <dbReference type="ARBA" id="ARBA00022833"/>
    </source>
</evidence>
<dbReference type="Pfam" id="PF02574">
    <property type="entry name" value="S-methyl_trans"/>
    <property type="match status" value="1"/>
</dbReference>
<dbReference type="InterPro" id="IPR036594">
    <property type="entry name" value="Meth_synthase_dom"/>
</dbReference>
<feature type="binding site" evidence="22">
    <location>
        <begin position="1122"/>
        <end position="1123"/>
    </location>
    <ligand>
        <name>S-adenosyl-L-methionine</name>
        <dbReference type="ChEBI" id="CHEBI:59789"/>
    </ligand>
</feature>
<feature type="domain" description="AdoMet activation" evidence="26">
    <location>
        <begin position="842"/>
        <end position="1126"/>
    </location>
</feature>
<feature type="binding site" evidence="21 23">
    <location>
        <position position="216"/>
    </location>
    <ligand>
        <name>Zn(2+)</name>
        <dbReference type="ChEBI" id="CHEBI:29105"/>
    </ligand>
</feature>
<dbReference type="Gene3D" id="3.10.196.10">
    <property type="entry name" value="Vitamin B12-dependent methionine synthase, activation domain"/>
    <property type="match status" value="1"/>
</dbReference>
<dbReference type="Proteomes" id="UP000001520">
    <property type="component" value="Chromosome"/>
</dbReference>
<comment type="similarity">
    <text evidence="5">Belongs to the vitamin-B12 dependent methionine synthase family.</text>
</comment>
<keyword evidence="15 20" id="KW-0862">Zinc</keyword>
<dbReference type="GO" id="GO:0032259">
    <property type="term" value="P:methylation"/>
    <property type="evidence" value="ECO:0007669"/>
    <property type="project" value="UniProtKB-KW"/>
</dbReference>
<keyword evidence="17 20" id="KW-0170">Cobalt</keyword>
<comment type="pathway">
    <text evidence="4 20">Amino-acid biosynthesis; L-methionine biosynthesis via de novo pathway; L-methionine from L-homocysteine (MetH route): step 1/1.</text>
</comment>
<keyword evidence="30" id="KW-1185">Reference proteome</keyword>
<keyword evidence="8 20" id="KW-0489">Methyltransferase</keyword>
<dbReference type="Pfam" id="PF02310">
    <property type="entry name" value="B12-binding"/>
    <property type="match status" value="1"/>
</dbReference>
<dbReference type="PROSITE" id="PS50974">
    <property type="entry name" value="ADOMET_ACTIVATION"/>
    <property type="match status" value="1"/>
</dbReference>
<comment type="cofactor">
    <cofactor evidence="2 20 23">
        <name>Zn(2+)</name>
        <dbReference type="ChEBI" id="CHEBI:29105"/>
    </cofactor>
</comment>
<evidence type="ECO:0000256" key="14">
    <source>
        <dbReference type="ARBA" id="ARBA00022737"/>
    </source>
</evidence>
<feature type="binding site" evidence="22">
    <location>
        <position position="1068"/>
    </location>
    <ligand>
        <name>S-adenosyl-L-methionine</name>
        <dbReference type="ChEBI" id="CHEBI:59789"/>
    </ligand>
</feature>
<evidence type="ECO:0000259" key="24">
    <source>
        <dbReference type="PROSITE" id="PS50970"/>
    </source>
</evidence>
<evidence type="ECO:0000256" key="7">
    <source>
        <dbReference type="ARBA" id="ARBA00013998"/>
    </source>
</evidence>
<feature type="domain" description="B12-binding N-terminal" evidence="28">
    <location>
        <begin position="610"/>
        <end position="703"/>
    </location>
</feature>
<dbReference type="UniPathway" id="UPA00051">
    <property type="reaction ID" value="UER00081"/>
</dbReference>
<sequence length="1126" mass="126771">MLRNYTSDKILLFDGGMGTTIQQYDIPSDKWSGKQGCNEILNLTYPELIEEIHTKFYEAGADIVETNSFGASRLVLSEYGLEDKVYEINLNAAKIARKAANKFNNKFVAGSIGPGTKLPSLSQISFDDLYKMYKEQILGLIDGGVDLLLIETCQDLLQVKSVVIAAFDLLDEKNLDIPVSVSVTIEQNGTMLLGTDLSAVITVLRDYPIFSLGINCAVGPDLMYEPLSQLAKLWDRKISCIPNAGLPQNINGKFIYDLTPEKMAEIMADLCEQFNLDFIGGCCGTTYEHIAALRMVANSFKPKPKVKYEYQGEVSSLYTSTKLRQEPPPTLIGERANANGSKAFRELLIAEDFDGMLAVAKEQENNGAHLLDVCVAYAGRDETKDMAKFVSMLNNAINIPLVIDSTEPKVLEEALKRYAGKPVINSINLEDGGTKLHQILEIVRKHPAAVIALTIDEEGMAMTAEKKFEIAKKIYNIWTQDYNFNPEDIIFDPLTFSIGSGDETLKTAAKETLEAIKKIKSELKGAKTVLGVSNVSFGLSPNAREVLNSVFLQEAVKYGLDLAIVNPAKIIPIHKINEKELNLCLDLIYNKENALTNFLEYFSKRTDIKEDNDSINIPPEEQLKNKLISGDKSKLESLLDNLLVKYKPIEIINKILIPAMKEVGDLFGAGKMLLPFVLQSAEVMKKSVLYLEKFMDKKDDENKGVIVLATVKGDVHDIGKNLVDIILSNNGYKVYNLGIKVPVEEMIKKAKEVNADAIGMSGLLVKSTIVMKENIEEIRRSQLKTKILLGGAALTEGYVKNECEPILKGKVFYCRDAFDAIKFLSDNNGKSDEKITPVKNVKQNNVTINEEDIEMRSDIKPVENPPKPPFYGTKIVKDIDFNEVVKFMNLNTLFNTRWSYKKKDMSDEEYTNLLKKVAYPELEKIKKNVTENKICNLQVAYGYFRVKSNGNYLLVFDENEKNISTIKFPRQKVEPYLCIADYFNDIESEIYDVLPLQLVTIGDKAVEYTQSLFKSNKYKEYFLYHGFFTELTEALAEYWHSVIRKELNIEKENLSVEQILNMKYQGKRYSFGYPSCPDLEGNLLICNLLNSKEIGVTITENYEMVPEYSTSAVIVYHPEAKYFVIK</sequence>
<evidence type="ECO:0000256" key="16">
    <source>
        <dbReference type="ARBA" id="ARBA00023167"/>
    </source>
</evidence>
<evidence type="ECO:0000259" key="27">
    <source>
        <dbReference type="PROSITE" id="PS51332"/>
    </source>
</evidence>
<dbReference type="OrthoDB" id="9803687at2"/>
<dbReference type="PROSITE" id="PS51332">
    <property type="entry name" value="B12_BINDING"/>
    <property type="match status" value="1"/>
</dbReference>
<evidence type="ECO:0000256" key="17">
    <source>
        <dbReference type="ARBA" id="ARBA00023285"/>
    </source>
</evidence>
<dbReference type="SUPFAM" id="SSF82282">
    <property type="entry name" value="Homocysteine S-methyltransferase"/>
    <property type="match status" value="1"/>
</dbReference>
<evidence type="ECO:0000313" key="30">
    <source>
        <dbReference type="Proteomes" id="UP000001520"/>
    </source>
</evidence>
<evidence type="ECO:0000256" key="18">
    <source>
        <dbReference type="ARBA" id="ARBA00025552"/>
    </source>
</evidence>
<reference evidence="29 30" key="1">
    <citation type="journal article" date="2010" name="DNA Res.">
        <title>Bacterial lifestyle in a deep-sea hydrothermal vent chimney revealed by the genome sequence of the thermophilic bacterium Deferribacter desulfuricans SSM1.</title>
        <authorList>
            <person name="Takaki Y."/>
            <person name="Shimamura S."/>
            <person name="Nakagawa S."/>
            <person name="Fukuhara Y."/>
            <person name="Horikawa H."/>
            <person name="Ankai A."/>
            <person name="Harada T."/>
            <person name="Hosoyama A."/>
            <person name="Oguchi A."/>
            <person name="Fukui S."/>
            <person name="Fujita N."/>
            <person name="Takami H."/>
            <person name="Takai K."/>
        </authorList>
    </citation>
    <scope>NUCLEOTIDE SEQUENCE [LARGE SCALE GENOMIC DNA]</scope>
    <source>
        <strain evidence="30">DSM 14783 / JCM 11476 / NBRC 101012 / SSM1</strain>
    </source>
</reference>
<evidence type="ECO:0000256" key="11">
    <source>
        <dbReference type="ARBA" id="ARBA00022679"/>
    </source>
</evidence>
<dbReference type="PANTHER" id="PTHR45833">
    <property type="entry name" value="METHIONINE SYNTHASE"/>
    <property type="match status" value="1"/>
</dbReference>
<feature type="binding site" evidence="21 23">
    <location>
        <position position="282"/>
    </location>
    <ligand>
        <name>Zn(2+)</name>
        <dbReference type="ChEBI" id="CHEBI:29105"/>
    </ligand>
</feature>
<name>D3P8U9_DEFDS</name>
<dbReference type="InterPro" id="IPR037010">
    <property type="entry name" value="VitB12-dep_Met_synth_activ_sf"/>
</dbReference>